<dbReference type="Proteomes" id="UP001586593">
    <property type="component" value="Unassembled WGS sequence"/>
</dbReference>
<reference evidence="2 3" key="1">
    <citation type="journal article" date="2024" name="Commun. Biol.">
        <title>Comparative genomic analysis of thermophilic fungi reveals convergent evolutionary adaptations and gene losses.</title>
        <authorList>
            <person name="Steindorff A.S."/>
            <person name="Aguilar-Pontes M.V."/>
            <person name="Robinson A.J."/>
            <person name="Andreopoulos B."/>
            <person name="LaButti K."/>
            <person name="Kuo A."/>
            <person name="Mondo S."/>
            <person name="Riley R."/>
            <person name="Otillar R."/>
            <person name="Haridas S."/>
            <person name="Lipzen A."/>
            <person name="Grimwood J."/>
            <person name="Schmutz J."/>
            <person name="Clum A."/>
            <person name="Reid I.D."/>
            <person name="Moisan M.C."/>
            <person name="Butler G."/>
            <person name="Nguyen T.T.M."/>
            <person name="Dewar K."/>
            <person name="Conant G."/>
            <person name="Drula E."/>
            <person name="Henrissat B."/>
            <person name="Hansel C."/>
            <person name="Singer S."/>
            <person name="Hutchinson M.I."/>
            <person name="de Vries R.P."/>
            <person name="Natvig D.O."/>
            <person name="Powell A.J."/>
            <person name="Tsang A."/>
            <person name="Grigoriev I.V."/>
        </authorList>
    </citation>
    <scope>NUCLEOTIDE SEQUENCE [LARGE SCALE GENOMIC DNA]</scope>
    <source>
        <strain evidence="2 3">ATCC 24622</strain>
    </source>
</reference>
<feature type="region of interest" description="Disordered" evidence="1">
    <location>
        <begin position="1"/>
        <end position="31"/>
    </location>
</feature>
<organism evidence="2 3">
    <name type="scientific">Phialemonium thermophilum</name>
    <dbReference type="NCBI Taxonomy" id="223376"/>
    <lineage>
        <taxon>Eukaryota</taxon>
        <taxon>Fungi</taxon>
        <taxon>Dikarya</taxon>
        <taxon>Ascomycota</taxon>
        <taxon>Pezizomycotina</taxon>
        <taxon>Sordariomycetes</taxon>
        <taxon>Sordariomycetidae</taxon>
        <taxon>Cephalothecales</taxon>
        <taxon>Cephalothecaceae</taxon>
        <taxon>Phialemonium</taxon>
    </lineage>
</organism>
<feature type="compositionally biased region" description="Polar residues" evidence="1">
    <location>
        <begin position="1"/>
        <end position="12"/>
    </location>
</feature>
<proteinExistence type="predicted"/>
<accession>A0ABR3VIT3</accession>
<evidence type="ECO:0000313" key="2">
    <source>
        <dbReference type="EMBL" id="KAL1841671.1"/>
    </source>
</evidence>
<comment type="caution">
    <text evidence="2">The sequence shown here is derived from an EMBL/GenBank/DDBJ whole genome shotgun (WGS) entry which is preliminary data.</text>
</comment>
<dbReference type="EMBL" id="JAZHXJ010002042">
    <property type="protein sequence ID" value="KAL1841671.1"/>
    <property type="molecule type" value="Genomic_DNA"/>
</dbReference>
<protein>
    <submittedName>
        <fullName evidence="2">Uncharacterized protein</fullName>
    </submittedName>
</protein>
<keyword evidence="3" id="KW-1185">Reference proteome</keyword>
<gene>
    <name evidence="2" type="ORF">VTK73DRAFT_3417</name>
</gene>
<evidence type="ECO:0000256" key="1">
    <source>
        <dbReference type="SAM" id="MobiDB-lite"/>
    </source>
</evidence>
<name>A0ABR3VIT3_9PEZI</name>
<evidence type="ECO:0000313" key="3">
    <source>
        <dbReference type="Proteomes" id="UP001586593"/>
    </source>
</evidence>
<sequence>MAVPHTSPSPQLNRAPDTWTGRQDCPVSAPHHRLSRGRVLIDRSVSSIHGTSVHGTGRAAASTLLLAPLPRTLVAPVVCCGLCHPRNRDCTTRCDDWTAMGGGGGRVDRSNGPVRTVSLRSVRALGRHLAASCRSPDTHCTHRMIGVRCTLVLALGRSARCAITLTTPIALIALIASSRVSSRPWTSTVLVLFPCLFFHLK</sequence>